<reference evidence="1 2" key="1">
    <citation type="submission" date="2018-07" db="EMBL/GenBank/DDBJ databases">
        <title>Genomic Encyclopedia of Type Strains, Phase IV (KMG-IV): sequencing the most valuable type-strain genomes for metagenomic binning, comparative biology and taxonomic classification.</title>
        <authorList>
            <person name="Goeker M."/>
        </authorList>
    </citation>
    <scope>NUCLEOTIDE SEQUENCE [LARGE SCALE GENOMIC DNA]</scope>
    <source>
        <strain evidence="1 2">DSM 101478</strain>
    </source>
</reference>
<evidence type="ECO:0000313" key="1">
    <source>
        <dbReference type="EMBL" id="RDK86955.1"/>
    </source>
</evidence>
<keyword evidence="2" id="KW-1185">Reference proteome</keyword>
<dbReference type="AlphaFoldDB" id="A0A370QF05"/>
<dbReference type="Proteomes" id="UP000255317">
    <property type="component" value="Unassembled WGS sequence"/>
</dbReference>
<comment type="caution">
    <text evidence="1">The sequence shown here is derived from an EMBL/GenBank/DDBJ whole genome shotgun (WGS) entry which is preliminary data.</text>
</comment>
<dbReference type="EMBL" id="QRAO01000002">
    <property type="protein sequence ID" value="RDK86955.1"/>
    <property type="molecule type" value="Genomic_DNA"/>
</dbReference>
<name>A0A370QF05_9FLAO</name>
<proteinExistence type="predicted"/>
<gene>
    <name evidence="1" type="ORF">C8D94_102133</name>
</gene>
<organism evidence="1 2">
    <name type="scientific">Marinirhabdus gelatinilytica</name>
    <dbReference type="NCBI Taxonomy" id="1703343"/>
    <lineage>
        <taxon>Bacteria</taxon>
        <taxon>Pseudomonadati</taxon>
        <taxon>Bacteroidota</taxon>
        <taxon>Flavobacteriia</taxon>
        <taxon>Flavobacteriales</taxon>
        <taxon>Flavobacteriaceae</taxon>
    </lineage>
</organism>
<sequence length="50" mass="5995">MYIKIVLKDTYILVIAKVVPFFSDVRFYIEIFEIFSVMPPCKLPFCFRTL</sequence>
<protein>
    <submittedName>
        <fullName evidence="1">Uncharacterized protein</fullName>
    </submittedName>
</protein>
<accession>A0A370QF05</accession>
<evidence type="ECO:0000313" key="2">
    <source>
        <dbReference type="Proteomes" id="UP000255317"/>
    </source>
</evidence>